<keyword evidence="4 5" id="KW-0274">FAD</keyword>
<dbReference type="InterPro" id="IPR012132">
    <property type="entry name" value="GMC_OxRdtase"/>
</dbReference>
<feature type="binding site" evidence="5">
    <location>
        <position position="98"/>
    </location>
    <ligand>
        <name>FAD</name>
        <dbReference type="ChEBI" id="CHEBI:57692"/>
    </ligand>
</feature>
<dbReference type="PROSITE" id="PS00623">
    <property type="entry name" value="GMC_OXRED_1"/>
    <property type="match status" value="1"/>
</dbReference>
<keyword evidence="3 6" id="KW-0285">Flavoprotein</keyword>
<dbReference type="GO" id="GO:0016614">
    <property type="term" value="F:oxidoreductase activity, acting on CH-OH group of donors"/>
    <property type="evidence" value="ECO:0007669"/>
    <property type="project" value="InterPro"/>
</dbReference>
<dbReference type="InterPro" id="IPR000172">
    <property type="entry name" value="GMC_OxRdtase_N"/>
</dbReference>
<dbReference type="AlphaFoldDB" id="A0A6J5F6G5"/>
<dbReference type="EC" id="1.1.-.-" evidence="9"/>
<evidence type="ECO:0000313" key="9">
    <source>
        <dbReference type="EMBL" id="CAB3772925.1"/>
    </source>
</evidence>
<protein>
    <submittedName>
        <fullName evidence="9">Putative GMC-type oxidoreductase</fullName>
        <ecNumber evidence="9">1.1.-.-</ecNumber>
    </submittedName>
</protein>
<accession>A0A6J5F6G5</accession>
<dbReference type="SUPFAM" id="SSF54373">
    <property type="entry name" value="FAD-linked reductases, C-terminal domain"/>
    <property type="match status" value="1"/>
</dbReference>
<evidence type="ECO:0000313" key="10">
    <source>
        <dbReference type="Proteomes" id="UP000494363"/>
    </source>
</evidence>
<dbReference type="GO" id="GO:0050660">
    <property type="term" value="F:flavin adenine dinucleotide binding"/>
    <property type="evidence" value="ECO:0007669"/>
    <property type="project" value="InterPro"/>
</dbReference>
<feature type="domain" description="Glucose-methanol-choline oxidoreductase N-terminal" evidence="7">
    <location>
        <begin position="96"/>
        <end position="119"/>
    </location>
</feature>
<keyword evidence="9" id="KW-0560">Oxidoreductase</keyword>
<evidence type="ECO:0000259" key="7">
    <source>
        <dbReference type="PROSITE" id="PS00623"/>
    </source>
</evidence>
<dbReference type="Gene3D" id="3.30.560.10">
    <property type="entry name" value="Glucose Oxidase, domain 3"/>
    <property type="match status" value="1"/>
</dbReference>
<dbReference type="InterPro" id="IPR036188">
    <property type="entry name" value="FAD/NAD-bd_sf"/>
</dbReference>
<dbReference type="Gene3D" id="3.50.50.60">
    <property type="entry name" value="FAD/NAD(P)-binding domain"/>
    <property type="match status" value="1"/>
</dbReference>
<comment type="similarity">
    <text evidence="2 6">Belongs to the GMC oxidoreductase family.</text>
</comment>
<dbReference type="SUPFAM" id="SSF51905">
    <property type="entry name" value="FAD/NAD(P)-binding domain"/>
    <property type="match status" value="1"/>
</dbReference>
<evidence type="ECO:0000256" key="3">
    <source>
        <dbReference type="ARBA" id="ARBA00022630"/>
    </source>
</evidence>
<feature type="binding site" evidence="5">
    <location>
        <position position="462"/>
    </location>
    <ligand>
        <name>substrate</name>
    </ligand>
</feature>
<name>A0A6J5F6G5_9BURK</name>
<evidence type="ECO:0000256" key="6">
    <source>
        <dbReference type="RuleBase" id="RU003968"/>
    </source>
</evidence>
<evidence type="ECO:0000256" key="1">
    <source>
        <dbReference type="ARBA" id="ARBA00001974"/>
    </source>
</evidence>
<evidence type="ECO:0000256" key="5">
    <source>
        <dbReference type="PIRSR" id="PIRSR000137-2"/>
    </source>
</evidence>
<proteinExistence type="inferred from homology"/>
<evidence type="ECO:0000256" key="2">
    <source>
        <dbReference type="ARBA" id="ARBA00010790"/>
    </source>
</evidence>
<organism evidence="9 10">
    <name type="scientific">Paraburkholderia humisilvae</name>
    <dbReference type="NCBI Taxonomy" id="627669"/>
    <lineage>
        <taxon>Bacteria</taxon>
        <taxon>Pseudomonadati</taxon>
        <taxon>Pseudomonadota</taxon>
        <taxon>Betaproteobacteria</taxon>
        <taxon>Burkholderiales</taxon>
        <taxon>Burkholderiaceae</taxon>
        <taxon>Paraburkholderia</taxon>
    </lineage>
</organism>
<feature type="binding site" evidence="5">
    <location>
        <begin position="463"/>
        <end position="464"/>
    </location>
    <ligand>
        <name>FAD</name>
        <dbReference type="ChEBI" id="CHEBI:57692"/>
    </ligand>
</feature>
<dbReference type="Pfam" id="PF00732">
    <property type="entry name" value="GMC_oxred_N"/>
    <property type="match status" value="1"/>
</dbReference>
<comment type="cofactor">
    <cofactor evidence="1 5">
        <name>FAD</name>
        <dbReference type="ChEBI" id="CHEBI:57692"/>
    </cofactor>
</comment>
<dbReference type="PROSITE" id="PS00624">
    <property type="entry name" value="GMC_OXRED_2"/>
    <property type="match status" value="1"/>
</dbReference>
<dbReference type="PANTHER" id="PTHR11552">
    <property type="entry name" value="GLUCOSE-METHANOL-CHOLINE GMC OXIDOREDUCTASE"/>
    <property type="match status" value="1"/>
</dbReference>
<feature type="domain" description="Glucose-methanol-choline oxidoreductase N-terminal" evidence="8">
    <location>
        <begin position="274"/>
        <end position="288"/>
    </location>
</feature>
<dbReference type="PIRSF" id="PIRSF000137">
    <property type="entry name" value="Alcohol_oxidase"/>
    <property type="match status" value="1"/>
</dbReference>
<dbReference type="Pfam" id="PF05199">
    <property type="entry name" value="GMC_oxred_C"/>
    <property type="match status" value="1"/>
</dbReference>
<feature type="binding site" evidence="5">
    <location>
        <position position="239"/>
    </location>
    <ligand>
        <name>FAD</name>
        <dbReference type="ChEBI" id="CHEBI:57692"/>
    </ligand>
</feature>
<dbReference type="PANTHER" id="PTHR11552:SF147">
    <property type="entry name" value="CHOLINE DEHYDROGENASE, MITOCHONDRIAL"/>
    <property type="match status" value="1"/>
</dbReference>
<sequence>MTAMNPSLPDRNAGPASDHYDFIVCGAGPAGSVVAARLAADPRVRVLLIEAGGSDDVPEVMTPAQWPLNLGSERDWAFTAQPNAHLNGRAIPLNMGKVLGGGSSINVGLWARGHKNDWERFAAEAGDPAWGYPSVLGIYRRIEDWQGAQDPLRRGIGGPVHVEPSSNPVPAAYALLDAARELGLPTFDSPNGIMMEGRGGAAINELIVRNGRRQSIFRSYIGDPQSVSSNLTIMTGTLVSKVLLRGTAAVGVEVVAQGGRRRILAQQEVILSLGAIHTPKVLMQSGLGPQHELERHGIRVVHPLPGVGQNHQDHVAFGCVFEYRTPHGISNSGSEATLYWSSDARLAVPDMFHCQLEFPIASPETAVLGMPEHGWSMFAGLAHPKSRGQVRLSGADVSDPVLIDANTLSHPDDLAAGVANIELCRELGNSKAFSGLVSRERLPGRMNAATLRDFARNAAITYWHQCGTAKMGRDELSVVDARLNVYGIENLRIADASVMPEITSGNTMAPCVVIGERAADMILADHAVGASPTTRRA</sequence>
<keyword evidence="10" id="KW-1185">Reference proteome</keyword>
<evidence type="ECO:0000256" key="4">
    <source>
        <dbReference type="ARBA" id="ARBA00022827"/>
    </source>
</evidence>
<dbReference type="EMBL" id="CADIKH010000065">
    <property type="protein sequence ID" value="CAB3772925.1"/>
    <property type="molecule type" value="Genomic_DNA"/>
</dbReference>
<evidence type="ECO:0000259" key="8">
    <source>
        <dbReference type="PROSITE" id="PS00624"/>
    </source>
</evidence>
<dbReference type="InterPro" id="IPR007867">
    <property type="entry name" value="GMC_OxRtase_C"/>
</dbReference>
<gene>
    <name evidence="9" type="ORF">LMG29542_07033</name>
</gene>
<reference evidence="9 10" key="1">
    <citation type="submission" date="2020-04" db="EMBL/GenBank/DDBJ databases">
        <authorList>
            <person name="De Canck E."/>
        </authorList>
    </citation>
    <scope>NUCLEOTIDE SEQUENCE [LARGE SCALE GENOMIC DNA]</scope>
    <source>
        <strain evidence="9 10">LMG 29542</strain>
    </source>
</reference>
<dbReference type="Proteomes" id="UP000494363">
    <property type="component" value="Unassembled WGS sequence"/>
</dbReference>